<protein>
    <submittedName>
        <fullName evidence="2">Sugar nucleotide-binding protein</fullName>
    </submittedName>
</protein>
<dbReference type="SUPFAM" id="SSF51735">
    <property type="entry name" value="NAD(P)-binding Rossmann-fold domains"/>
    <property type="match status" value="1"/>
</dbReference>
<dbReference type="Gene3D" id="3.40.50.720">
    <property type="entry name" value="NAD(P)-binding Rossmann-like Domain"/>
    <property type="match status" value="1"/>
</dbReference>
<dbReference type="PANTHER" id="PTHR43242:SF1">
    <property type="entry name" value="NAD(P)-BINDING ROSSMANN-FOLD SUPERFAMILY PROTEIN"/>
    <property type="match status" value="1"/>
</dbReference>
<sequence>MKKTILIFGVSSFVGSNLLESLKDEFRIIGTYHTTPVSIPGVTCLPCDVLRKDYVSNLTAIFRPDITIYAAGMSSLKECQLYPKQSDALNSAGAVNCCVAAERYGSKFIYLSSGFVLGGEDTLYREGDTPFPATSYGNSLSTTEFYIQRSCLNYLIFRCAPLYGRSFNPTHANWFETLQTAFAKGEPVYADDTVTTGFLDIQLLGKVIKATLAKGVTNRLLQITTKDTMTRYEFAKLYAKIFKKDEGLIQKTTGLFPAESPKNNNKNQTSHHFRMDTSNIEEILGVQMPKIEESLMLTYKRLNA</sequence>
<name>A0AAX4HQJ4_9BACT</name>
<dbReference type="InterPro" id="IPR029903">
    <property type="entry name" value="RmlD-like-bd"/>
</dbReference>
<reference evidence="2 3" key="1">
    <citation type="submission" date="2023-11" db="EMBL/GenBank/DDBJ databases">
        <title>Peredibacter starrii A3.12.</title>
        <authorList>
            <person name="Mitchell R.J."/>
        </authorList>
    </citation>
    <scope>NUCLEOTIDE SEQUENCE [LARGE SCALE GENOMIC DNA]</scope>
    <source>
        <strain evidence="2 3">A3.12</strain>
    </source>
</reference>
<accession>A0AAX4HQJ4</accession>
<proteinExistence type="predicted"/>
<dbReference type="Proteomes" id="UP001324634">
    <property type="component" value="Chromosome"/>
</dbReference>
<organism evidence="2 3">
    <name type="scientific">Peredibacter starrii</name>
    <dbReference type="NCBI Taxonomy" id="28202"/>
    <lineage>
        <taxon>Bacteria</taxon>
        <taxon>Pseudomonadati</taxon>
        <taxon>Bdellovibrionota</taxon>
        <taxon>Bacteriovoracia</taxon>
        <taxon>Bacteriovoracales</taxon>
        <taxon>Bacteriovoracaceae</taxon>
        <taxon>Peredibacter</taxon>
    </lineage>
</organism>
<evidence type="ECO:0000313" key="2">
    <source>
        <dbReference type="EMBL" id="WPU65584.1"/>
    </source>
</evidence>
<dbReference type="AlphaFoldDB" id="A0AAX4HQJ4"/>
<dbReference type="EMBL" id="CP139487">
    <property type="protein sequence ID" value="WPU65584.1"/>
    <property type="molecule type" value="Genomic_DNA"/>
</dbReference>
<dbReference type="PANTHER" id="PTHR43242">
    <property type="entry name" value="NAD(P)-BINDING ROSSMANN-FOLD SUPERFAMILY PROTEIN"/>
    <property type="match status" value="1"/>
</dbReference>
<dbReference type="KEGG" id="psti:SOO65_02365"/>
<dbReference type="InterPro" id="IPR036291">
    <property type="entry name" value="NAD(P)-bd_dom_sf"/>
</dbReference>
<gene>
    <name evidence="2" type="ORF">SOO65_02365</name>
</gene>
<evidence type="ECO:0000313" key="3">
    <source>
        <dbReference type="Proteomes" id="UP001324634"/>
    </source>
</evidence>
<dbReference type="RefSeq" id="WP_321396342.1">
    <property type="nucleotide sequence ID" value="NZ_CP139487.1"/>
</dbReference>
<evidence type="ECO:0000259" key="1">
    <source>
        <dbReference type="Pfam" id="PF04321"/>
    </source>
</evidence>
<keyword evidence="3" id="KW-1185">Reference proteome</keyword>
<dbReference type="Pfam" id="PF04321">
    <property type="entry name" value="RmlD_sub_bind"/>
    <property type="match status" value="1"/>
</dbReference>
<feature type="domain" description="RmlD-like substrate binding" evidence="1">
    <location>
        <begin position="4"/>
        <end position="302"/>
    </location>
</feature>